<reference evidence="4" key="1">
    <citation type="submission" date="2018-05" db="EMBL/GenBank/DDBJ databases">
        <authorList>
            <person name="Lanie J.A."/>
            <person name="Ng W.-L."/>
            <person name="Kazmierczak K.M."/>
            <person name="Andrzejewski T.M."/>
            <person name="Davidsen T.M."/>
            <person name="Wayne K.J."/>
            <person name="Tettelin H."/>
            <person name="Glass J.I."/>
            <person name="Rusch D."/>
            <person name="Podicherti R."/>
            <person name="Tsui H.-C.T."/>
            <person name="Winkler M.E."/>
        </authorList>
    </citation>
    <scope>NUCLEOTIDE SEQUENCE</scope>
</reference>
<dbReference type="PANTHER" id="PTHR10509">
    <property type="entry name" value="O-METHYLTRANSFERASE-RELATED"/>
    <property type="match status" value="1"/>
</dbReference>
<evidence type="ECO:0000313" key="4">
    <source>
        <dbReference type="EMBL" id="SVD38420.1"/>
    </source>
</evidence>
<gene>
    <name evidence="4" type="ORF">METZ01_LOCUS391274</name>
</gene>
<dbReference type="EMBL" id="UINC01147227">
    <property type="protein sequence ID" value="SVD38420.1"/>
    <property type="molecule type" value="Genomic_DNA"/>
</dbReference>
<dbReference type="AlphaFoldDB" id="A0A382UW43"/>
<dbReference type="InterPro" id="IPR029063">
    <property type="entry name" value="SAM-dependent_MTases_sf"/>
</dbReference>
<dbReference type="GO" id="GO:0008757">
    <property type="term" value="F:S-adenosylmethionine-dependent methyltransferase activity"/>
    <property type="evidence" value="ECO:0007669"/>
    <property type="project" value="TreeGrafter"/>
</dbReference>
<dbReference type="PANTHER" id="PTHR10509:SF14">
    <property type="entry name" value="CAFFEOYL-COA O-METHYLTRANSFERASE 3-RELATED"/>
    <property type="match status" value="1"/>
</dbReference>
<dbReference type="InterPro" id="IPR050362">
    <property type="entry name" value="Cation-dep_OMT"/>
</dbReference>
<dbReference type="GO" id="GO:0032259">
    <property type="term" value="P:methylation"/>
    <property type="evidence" value="ECO:0007669"/>
    <property type="project" value="UniProtKB-KW"/>
</dbReference>
<evidence type="ECO:0008006" key="5">
    <source>
        <dbReference type="Google" id="ProtNLM"/>
    </source>
</evidence>
<dbReference type="CDD" id="cd02440">
    <property type="entry name" value="AdoMet_MTases"/>
    <property type="match status" value="1"/>
</dbReference>
<keyword evidence="3" id="KW-0949">S-adenosyl-L-methionine</keyword>
<keyword evidence="1" id="KW-0489">Methyltransferase</keyword>
<name>A0A382UW43_9ZZZZ</name>
<dbReference type="GO" id="GO:0008171">
    <property type="term" value="F:O-methyltransferase activity"/>
    <property type="evidence" value="ECO:0007669"/>
    <property type="project" value="InterPro"/>
</dbReference>
<evidence type="ECO:0000256" key="3">
    <source>
        <dbReference type="ARBA" id="ARBA00022691"/>
    </source>
</evidence>
<accession>A0A382UW43</accession>
<dbReference type="SUPFAM" id="SSF53335">
    <property type="entry name" value="S-adenosyl-L-methionine-dependent methyltransferases"/>
    <property type="match status" value="1"/>
</dbReference>
<organism evidence="4">
    <name type="scientific">marine metagenome</name>
    <dbReference type="NCBI Taxonomy" id="408172"/>
    <lineage>
        <taxon>unclassified sequences</taxon>
        <taxon>metagenomes</taxon>
        <taxon>ecological metagenomes</taxon>
    </lineage>
</organism>
<evidence type="ECO:0000256" key="1">
    <source>
        <dbReference type="ARBA" id="ARBA00022603"/>
    </source>
</evidence>
<feature type="non-terminal residue" evidence="4">
    <location>
        <position position="185"/>
    </location>
</feature>
<dbReference type="InterPro" id="IPR002935">
    <property type="entry name" value="SAM_O-MeTrfase"/>
</dbReference>
<dbReference type="Gene3D" id="3.40.50.150">
    <property type="entry name" value="Vaccinia Virus protein VP39"/>
    <property type="match status" value="1"/>
</dbReference>
<evidence type="ECO:0000256" key="2">
    <source>
        <dbReference type="ARBA" id="ARBA00022679"/>
    </source>
</evidence>
<keyword evidence="2" id="KW-0808">Transferase</keyword>
<dbReference type="PROSITE" id="PS51682">
    <property type="entry name" value="SAM_OMT_I"/>
    <property type="match status" value="1"/>
</dbReference>
<sequence length="185" mass="20850">MSSRTINISDFLYEYLLDHSLREPELLQRLREETGGMPNGMMQISPEQGQFMGLLVRLIGALRILEIGVFTGYSSLSMALSLPEKGTIVACDISEEYTNVARKYWKEAGVDSRIHLKIGPAMDTIEELSGIDKSEPFDLVFIDADKRNYLNYYEGSLSLLRTGGLILIDNVLWNGKVAEQTNHEK</sequence>
<proteinExistence type="predicted"/>
<protein>
    <recommendedName>
        <fullName evidence="5">O-methyltransferase domain-containing protein</fullName>
    </recommendedName>
</protein>
<dbReference type="Pfam" id="PF01596">
    <property type="entry name" value="Methyltransf_3"/>
    <property type="match status" value="1"/>
</dbReference>